<dbReference type="InterPro" id="IPR036513">
    <property type="entry name" value="STAS_dom_sf"/>
</dbReference>
<keyword evidence="4 6" id="KW-0472">Membrane</keyword>
<proteinExistence type="predicted"/>
<dbReference type="OrthoDB" id="427213at2759"/>
<evidence type="ECO:0000256" key="4">
    <source>
        <dbReference type="ARBA" id="ARBA00023136"/>
    </source>
</evidence>
<feature type="transmembrane region" description="Helical" evidence="6">
    <location>
        <begin position="391"/>
        <end position="410"/>
    </location>
</feature>
<protein>
    <recommendedName>
        <fullName evidence="7">STAS domain-containing protein</fullName>
    </recommendedName>
</protein>
<dbReference type="GO" id="GO:0016020">
    <property type="term" value="C:membrane"/>
    <property type="evidence" value="ECO:0007669"/>
    <property type="project" value="UniProtKB-SubCell"/>
</dbReference>
<dbReference type="SUPFAM" id="SSF52091">
    <property type="entry name" value="SpoIIaa-like"/>
    <property type="match status" value="1"/>
</dbReference>
<keyword evidence="2 6" id="KW-0812">Transmembrane</keyword>
<dbReference type="AlphaFoldDB" id="G8BWX8"/>
<evidence type="ECO:0000313" key="9">
    <source>
        <dbReference type="Proteomes" id="UP000005666"/>
    </source>
</evidence>
<comment type="subcellular location">
    <subcellularLocation>
        <location evidence="1">Membrane</location>
        <topology evidence="1">Multi-pass membrane protein</topology>
    </subcellularLocation>
</comment>
<feature type="transmembrane region" description="Helical" evidence="6">
    <location>
        <begin position="302"/>
        <end position="322"/>
    </location>
</feature>
<organism evidence="8 9">
    <name type="scientific">Tetrapisispora phaffii (strain ATCC 24235 / CBS 4417 / NBRC 1672 / NRRL Y-8282 / UCD 70-5)</name>
    <name type="common">Yeast</name>
    <name type="synonym">Fabospora phaffii</name>
    <dbReference type="NCBI Taxonomy" id="1071381"/>
    <lineage>
        <taxon>Eukaryota</taxon>
        <taxon>Fungi</taxon>
        <taxon>Dikarya</taxon>
        <taxon>Ascomycota</taxon>
        <taxon>Saccharomycotina</taxon>
        <taxon>Saccharomycetes</taxon>
        <taxon>Saccharomycetales</taxon>
        <taxon>Saccharomycetaceae</taxon>
        <taxon>Tetrapisispora</taxon>
    </lineage>
</organism>
<dbReference type="PROSITE" id="PS01130">
    <property type="entry name" value="SLC26A"/>
    <property type="match status" value="1"/>
</dbReference>
<evidence type="ECO:0000256" key="2">
    <source>
        <dbReference type="ARBA" id="ARBA00022692"/>
    </source>
</evidence>
<reference evidence="8 9" key="1">
    <citation type="journal article" date="2011" name="Proc. Natl. Acad. Sci. U.S.A.">
        <title>Evolutionary erosion of yeast sex chromosomes by mating-type switching accidents.</title>
        <authorList>
            <person name="Gordon J.L."/>
            <person name="Armisen D."/>
            <person name="Proux-Wera E."/>
            <person name="Oheigeartaigh S.S."/>
            <person name="Byrne K.P."/>
            <person name="Wolfe K.H."/>
        </authorList>
    </citation>
    <scope>NUCLEOTIDE SEQUENCE [LARGE SCALE GENOMIC DNA]</scope>
    <source>
        <strain evidence="9">ATCC 24235 / CBS 4417 / NBRC 1672 / NRRL Y-8282 / UCD 70-5</strain>
    </source>
</reference>
<dbReference type="Pfam" id="PF01740">
    <property type="entry name" value="STAS"/>
    <property type="match status" value="1"/>
</dbReference>
<feature type="transmembrane region" description="Helical" evidence="6">
    <location>
        <begin position="334"/>
        <end position="354"/>
    </location>
</feature>
<dbReference type="Pfam" id="PF00916">
    <property type="entry name" value="Sulfate_transp"/>
    <property type="match status" value="1"/>
</dbReference>
<feature type="transmembrane region" description="Helical" evidence="6">
    <location>
        <begin position="466"/>
        <end position="485"/>
    </location>
</feature>
<dbReference type="InterPro" id="IPR002645">
    <property type="entry name" value="STAS_dom"/>
</dbReference>
<feature type="compositionally biased region" description="Low complexity" evidence="5">
    <location>
        <begin position="29"/>
        <end position="61"/>
    </location>
</feature>
<keyword evidence="9" id="KW-1185">Reference proteome</keyword>
<dbReference type="KEGG" id="tpf:TPHA_0H00720"/>
<evidence type="ECO:0000259" key="7">
    <source>
        <dbReference type="PROSITE" id="PS50801"/>
    </source>
</evidence>
<dbReference type="InterPro" id="IPR001902">
    <property type="entry name" value="SLC26A/SulP_fam"/>
</dbReference>
<evidence type="ECO:0000256" key="5">
    <source>
        <dbReference type="SAM" id="MobiDB-lite"/>
    </source>
</evidence>
<feature type="region of interest" description="Disordered" evidence="5">
    <location>
        <begin position="1"/>
        <end position="61"/>
    </location>
</feature>
<dbReference type="PROSITE" id="PS50801">
    <property type="entry name" value="STAS"/>
    <property type="match status" value="1"/>
</dbReference>
<accession>G8BWX8</accession>
<dbReference type="HOGENOM" id="CLU_003182_10_1_1"/>
<dbReference type="RefSeq" id="XP_003686716.1">
    <property type="nucleotide sequence ID" value="XM_003686668.1"/>
</dbReference>
<keyword evidence="3 6" id="KW-1133">Transmembrane helix</keyword>
<dbReference type="STRING" id="1071381.G8BWX8"/>
<dbReference type="Proteomes" id="UP000005666">
    <property type="component" value="Chromosome 8"/>
</dbReference>
<dbReference type="PANTHER" id="PTHR11814">
    <property type="entry name" value="SULFATE TRANSPORTER"/>
    <property type="match status" value="1"/>
</dbReference>
<dbReference type="GeneID" id="11534221"/>
<evidence type="ECO:0000256" key="3">
    <source>
        <dbReference type="ARBA" id="ARBA00022989"/>
    </source>
</evidence>
<feature type="transmembrane region" description="Helical" evidence="6">
    <location>
        <begin position="249"/>
        <end position="268"/>
    </location>
</feature>
<feature type="transmembrane region" description="Helical" evidence="6">
    <location>
        <begin position="528"/>
        <end position="555"/>
    </location>
</feature>
<gene>
    <name evidence="8" type="primary">TPHA0H00720</name>
    <name evidence="8" type="ordered locus">TPHA_0H00720</name>
</gene>
<name>G8BWX8_TETPH</name>
<dbReference type="Gene3D" id="3.30.750.24">
    <property type="entry name" value="STAS domain"/>
    <property type="match status" value="1"/>
</dbReference>
<dbReference type="GO" id="GO:0008271">
    <property type="term" value="F:secondary active sulfate transmembrane transporter activity"/>
    <property type="evidence" value="ECO:0007669"/>
    <property type="project" value="InterPro"/>
</dbReference>
<feature type="domain" description="STAS" evidence="7">
    <location>
        <begin position="613"/>
        <end position="757"/>
    </location>
</feature>
<feature type="transmembrane region" description="Helical" evidence="6">
    <location>
        <begin position="217"/>
        <end position="237"/>
    </location>
</feature>
<sequence length="787" mass="87196">MTLISPKSPLRNDIQTNTNSQYGTIRRQSINSTNSNSNQLKNVLNNNNNKNNNINQNTNSKNKISNKYIDSVFDPNTMDDHDMNQNITITHRIRKTYDDGENELTFYQLIQYYLPCLRWLPIYNCSDFFSDCISGISLASFQIPLALSYATSIAHVKPLCGLYSLAITPVIYGILGSVPPMIVGPEGAISLVVGQAVDKLHGSYNLSSQEDDHISRMNISVTITFLSGLVLFICGLLRLGFLGSVLSKPLLRSFISSVGGVMVIDALITEMKLNCILIDNDRHYHTAFEKIMFIIKYAPNNFHKPTTVLSVVCFSILYFVRYCKKKYIIKHKSLIFLPEILIVVISTGILSASYNFKDNYGISIIGDVNSNNSNLIAGNLQNPLSSSNKELFPILMNTGFAIAALGFFESTTASKSLGTKFELSISSNRELVALGVMNLTASLLGGLPSFGGYGRSKINAFSGAKTVMSGVVMGGITVLTIKFLLNYIHFIPTCVLSVITTIVGLSLIEEAPGEVKFHWRCKGYNELIIFFMTACGTIFFSVEVGIIIGCSYSIISIIKFSAKSRIQILGRIPGSRNFVNIDDYFEDTDNYRSGTSITKCSSSTMLHTIDDSPLSILEEIEGCIIVKVPEPLTFTNTEDLKERLSRLERFGSTNAHPASAGKRSPHPTKYVIFDLNGMTYLDSSASQILIEIIENYHKHNVDVLLCRISNDKHVREMLEKSNIIKLVLPNTPNNNRLQIGSVNFSSFLSLESALTYIEMKDNALSSMDEVSESESFMSSTYVNANLV</sequence>
<evidence type="ECO:0000256" key="6">
    <source>
        <dbReference type="SAM" id="Phobius"/>
    </source>
</evidence>
<feature type="transmembrane region" description="Helical" evidence="6">
    <location>
        <begin position="431"/>
        <end position="454"/>
    </location>
</feature>
<evidence type="ECO:0000313" key="8">
    <source>
        <dbReference type="EMBL" id="CCE64282.1"/>
    </source>
</evidence>
<dbReference type="EMBL" id="HE612863">
    <property type="protein sequence ID" value="CCE64282.1"/>
    <property type="molecule type" value="Genomic_DNA"/>
</dbReference>
<dbReference type="InterPro" id="IPR011547">
    <property type="entry name" value="SLC26A/SulP_dom"/>
</dbReference>
<dbReference type="CDD" id="cd07042">
    <property type="entry name" value="STAS_SulP_like_sulfate_transporter"/>
    <property type="match status" value="1"/>
</dbReference>
<dbReference type="InterPro" id="IPR018045">
    <property type="entry name" value="S04_transporter_CS"/>
</dbReference>
<evidence type="ECO:0000256" key="1">
    <source>
        <dbReference type="ARBA" id="ARBA00004141"/>
    </source>
</evidence>
<dbReference type="eggNOG" id="KOG0236">
    <property type="taxonomic scope" value="Eukaryota"/>
</dbReference>
<feature type="compositionally biased region" description="Polar residues" evidence="5">
    <location>
        <begin position="13"/>
        <end position="28"/>
    </location>
</feature>
<dbReference type="OMA" id="TGPMSVT"/>